<dbReference type="Pfam" id="PF25508">
    <property type="entry name" value="TRPM2"/>
    <property type="match status" value="2"/>
</dbReference>
<dbReference type="InParanoid" id="A0A3R7JIT8"/>
<feature type="compositionally biased region" description="Low complexity" evidence="8">
    <location>
        <begin position="326"/>
        <end position="345"/>
    </location>
</feature>
<evidence type="ECO:0000256" key="8">
    <source>
        <dbReference type="SAM" id="MobiDB-lite"/>
    </source>
</evidence>
<dbReference type="GO" id="GO:0005886">
    <property type="term" value="C:plasma membrane"/>
    <property type="evidence" value="ECO:0007669"/>
    <property type="project" value="TreeGrafter"/>
</dbReference>
<feature type="transmembrane region" description="Helical" evidence="9">
    <location>
        <begin position="1128"/>
        <end position="1145"/>
    </location>
</feature>
<feature type="compositionally biased region" description="Basic residues" evidence="8">
    <location>
        <begin position="753"/>
        <end position="762"/>
    </location>
</feature>
<evidence type="ECO:0000313" key="13">
    <source>
        <dbReference type="Proteomes" id="UP000286415"/>
    </source>
</evidence>
<dbReference type="Proteomes" id="UP000286415">
    <property type="component" value="Unassembled WGS sequence"/>
</dbReference>
<evidence type="ECO:0000256" key="7">
    <source>
        <dbReference type="ARBA" id="ARBA00023303"/>
    </source>
</evidence>
<comment type="subcellular location">
    <subcellularLocation>
        <location evidence="1">Membrane</location>
        <topology evidence="1">Multi-pass membrane protein</topology>
    </subcellularLocation>
</comment>
<evidence type="ECO:0000259" key="10">
    <source>
        <dbReference type="Pfam" id="PF18139"/>
    </source>
</evidence>
<feature type="region of interest" description="Disordered" evidence="8">
    <location>
        <begin position="1155"/>
        <end position="1191"/>
    </location>
</feature>
<feature type="compositionally biased region" description="Basic and acidic residues" evidence="8">
    <location>
        <begin position="687"/>
        <end position="696"/>
    </location>
</feature>
<accession>A0A3R7JIT8</accession>
<keyword evidence="2" id="KW-0813">Transport</keyword>
<dbReference type="STRING" id="79923.A0A3R7JIT8"/>
<keyword evidence="4 9" id="KW-1133">Transmembrane helix</keyword>
<feature type="domain" description="TRPM-like" evidence="11">
    <location>
        <begin position="550"/>
        <end position="667"/>
    </location>
</feature>
<name>A0A3R7JIT8_CLOSI</name>
<dbReference type="InterPro" id="IPR041491">
    <property type="entry name" value="TRPM_SLOG"/>
</dbReference>
<keyword evidence="13" id="KW-1185">Reference proteome</keyword>
<proteinExistence type="predicted"/>
<evidence type="ECO:0000256" key="3">
    <source>
        <dbReference type="ARBA" id="ARBA00022692"/>
    </source>
</evidence>
<evidence type="ECO:0000259" key="11">
    <source>
        <dbReference type="Pfam" id="PF25508"/>
    </source>
</evidence>
<feature type="non-terminal residue" evidence="12">
    <location>
        <position position="1191"/>
    </location>
</feature>
<comment type="caution">
    <text evidence="12">The sequence shown here is derived from an EMBL/GenBank/DDBJ whole genome shotgun (WGS) entry which is preliminary data.</text>
</comment>
<organism evidence="12 13">
    <name type="scientific">Clonorchis sinensis</name>
    <name type="common">Chinese liver fluke</name>
    <dbReference type="NCBI Taxonomy" id="79923"/>
    <lineage>
        <taxon>Eukaryota</taxon>
        <taxon>Metazoa</taxon>
        <taxon>Spiralia</taxon>
        <taxon>Lophotrochozoa</taxon>
        <taxon>Platyhelminthes</taxon>
        <taxon>Trematoda</taxon>
        <taxon>Digenea</taxon>
        <taxon>Opisthorchiida</taxon>
        <taxon>Opisthorchiata</taxon>
        <taxon>Opisthorchiidae</taxon>
        <taxon>Clonorchis</taxon>
    </lineage>
</organism>
<feature type="compositionally biased region" description="Basic and acidic residues" evidence="8">
    <location>
        <begin position="706"/>
        <end position="715"/>
    </location>
</feature>
<evidence type="ECO:0000256" key="2">
    <source>
        <dbReference type="ARBA" id="ARBA00022448"/>
    </source>
</evidence>
<keyword evidence="5" id="KW-0406">Ion transport</keyword>
<evidence type="ECO:0000256" key="1">
    <source>
        <dbReference type="ARBA" id="ARBA00004141"/>
    </source>
</evidence>
<evidence type="ECO:0000313" key="12">
    <source>
        <dbReference type="EMBL" id="KAG5445089.1"/>
    </source>
</evidence>
<feature type="region of interest" description="Disordered" evidence="8">
    <location>
        <begin position="669"/>
        <end position="807"/>
    </location>
</feature>
<evidence type="ECO:0000256" key="4">
    <source>
        <dbReference type="ARBA" id="ARBA00022989"/>
    </source>
</evidence>
<keyword evidence="12" id="KW-0675">Receptor</keyword>
<dbReference type="GO" id="GO:0099604">
    <property type="term" value="F:ligand-gated calcium channel activity"/>
    <property type="evidence" value="ECO:0007669"/>
    <property type="project" value="TreeGrafter"/>
</dbReference>
<keyword evidence="6 9" id="KW-0472">Membrane</keyword>
<feature type="domain" description="TRPM SLOG" evidence="10">
    <location>
        <begin position="68"/>
        <end position="192"/>
    </location>
</feature>
<evidence type="ECO:0000256" key="9">
    <source>
        <dbReference type="SAM" id="Phobius"/>
    </source>
</evidence>
<feature type="region of interest" description="Disordered" evidence="8">
    <location>
        <begin position="312"/>
        <end position="362"/>
    </location>
</feature>
<evidence type="ECO:0000256" key="5">
    <source>
        <dbReference type="ARBA" id="ARBA00023065"/>
    </source>
</evidence>
<keyword evidence="3 9" id="KW-0812">Transmembrane</keyword>
<dbReference type="OrthoDB" id="9994106at2759"/>
<feature type="compositionally biased region" description="Polar residues" evidence="8">
    <location>
        <begin position="719"/>
        <end position="730"/>
    </location>
</feature>
<dbReference type="PANTHER" id="PTHR13800:SF12">
    <property type="entry name" value="TRANSIENT RECEPTOR POTENTIAL CATION CHANNEL SUBFAMILY M MEMBER-LIKE 2"/>
    <property type="match status" value="1"/>
</dbReference>
<feature type="compositionally biased region" description="Basic and acidic residues" evidence="8">
    <location>
        <begin position="742"/>
        <end position="751"/>
    </location>
</feature>
<reference evidence="12 13" key="1">
    <citation type="journal article" date="2018" name="Biotechnol. Adv.">
        <title>Improved genomic resources and new bioinformatic workflow for the carcinogenic parasite Clonorchis sinensis: Biotechnological implications.</title>
        <authorList>
            <person name="Wang D."/>
            <person name="Korhonen P.K."/>
            <person name="Gasser R.B."/>
            <person name="Young N.D."/>
        </authorList>
    </citation>
    <scope>NUCLEOTIDE SEQUENCE [LARGE SCALE GENOMIC DNA]</scope>
    <source>
        <strain evidence="12">Cs-k2</strain>
    </source>
</reference>
<dbReference type="Pfam" id="PF18139">
    <property type="entry name" value="LSDAT_euk"/>
    <property type="match status" value="2"/>
</dbReference>
<feature type="compositionally biased region" description="Polar residues" evidence="8">
    <location>
        <begin position="783"/>
        <end position="794"/>
    </location>
</feature>
<dbReference type="EMBL" id="NIRI02000056">
    <property type="protein sequence ID" value="KAG5445089.1"/>
    <property type="molecule type" value="Genomic_DNA"/>
</dbReference>
<dbReference type="InterPro" id="IPR050927">
    <property type="entry name" value="TRPM"/>
</dbReference>
<protein>
    <submittedName>
        <fullName evidence="12">Transient receptor putative cation channel sub M member 2</fullName>
    </submittedName>
</protein>
<dbReference type="InterPro" id="IPR057366">
    <property type="entry name" value="TRPM-like"/>
</dbReference>
<evidence type="ECO:0000256" key="6">
    <source>
        <dbReference type="ARBA" id="ARBA00023136"/>
    </source>
</evidence>
<dbReference type="PANTHER" id="PTHR13800">
    <property type="entry name" value="TRANSIENT RECEPTOR POTENTIAL CATION CHANNEL, SUBFAMILY M, MEMBER 6"/>
    <property type="match status" value="1"/>
</dbReference>
<feature type="domain" description="TRPM-like" evidence="11">
    <location>
        <begin position="982"/>
        <end position="1107"/>
    </location>
</feature>
<keyword evidence="7" id="KW-0407">Ion channel</keyword>
<sequence length="1191" mass="130908">MQEQPALQRASTVRRSAYRASMMSPGDSGGIGALAASVGLQQQSSVRRTSVMQRYVGEIEFTGMNQTAKFCKLDSSTNDMVIRDLLKRKWGLKPPTLIITVFGTDFEKKRKLKMIFKKGLWKAAESGCWIVTGGFHLGIMKLTGEAVRDYTDAYGGNRMMAFGVASWDCVMKNELLEAALHEGTAVYQSEEDDEEQEESVIALNEPTHDGEKKTVRTDIEERALDPNHNYFVLVDSGVSDQAKGKEAECRARFERCISQWSGAKIALDQSGAGGAGAVTTQSGGITSSTHLQVTQGSSQTGSNVTNQSNVTLQREGSASGPAGLQSSTSVNKGSKTTGGSSTTSGIQKPGTEQIASGQVASGAKQAGEKSLLDLSGKLQKTGKSVGGEEDILVPMCGLVVGGDRFTVRQVYCSVIQNRCPIVVTKGTSGAADVIAFGLDAASKMATEEAVDDKEPVPLETRIESIIEEFLGDMHPDYTSYTEEVNMLCEIINDYSNLVTVFDMEEDSDLDGYVISSLLASAGSIVASDQINLEQLEITLTLNRADIAREKIFLENKKWRKGQLNDYMYQALMSDRHDFVKLFLEQGFSLEEFLTVYMLEKLYTDQLKNMNSKVAIFNKMWEYNRSHRQSSKVALRDVGKVIKALVGDFYHPLYLSKEFHAKLMPEKRLEEPAVRVTSRRGATSGEPGRPDGDDSDGKGGTANGTSEKLDPEERYDQQGIPRSSTTVTTVSGDILLPAKSPKRSVDQRDQSQRRTSREHRRGRSPPPYEGTTLRQNAYARPVRNGSQKRGQQNDPRYTRRRPSLDNMHDIPIPGQPLVYNAIVPAVNRSAAGYGGTAYTSLGPGHFRITGRAPLAYDASVESSGIAIPLNRAADENIYVSRDNIHEQPIRPFAPPAHSDVSSFTIGIRSAGTFEQGGLRGCWRWVTSCCVRILGRSSTKNQGETAIEHQDGMKGREFTTLRAMAALAAATAVTAVADPSKAPHTDEEQTKAIQLDRPARELLIWSILVGKLRMAELFWTMEKEPIAAALLASILLTSLGNKTDDFTDKEDYRSFAKNFQERAEGVLNECYREDEHRTQLIINHELMYYGRSSVIKLAAEGQSIKFMAHPCCQDFLTNTWNGNLSTKNSVIRYFLGIICGLTIPFLIPKIILAKPKTNPVTEEEETSTTVESANVNHDDAGSLVKENAMVRRK</sequence>
<gene>
    <name evidence="12" type="ORF">CSKR_113686</name>
</gene>
<dbReference type="AlphaFoldDB" id="A0A3R7JIT8"/>
<feature type="domain" description="TRPM SLOG" evidence="10">
    <location>
        <begin position="390"/>
        <end position="444"/>
    </location>
</feature>
<reference evidence="12 13" key="2">
    <citation type="journal article" date="2021" name="Genomics">
        <title>High-quality reference genome for Clonorchis sinensis.</title>
        <authorList>
            <person name="Young N.D."/>
            <person name="Stroehlein A.J."/>
            <person name="Kinkar L."/>
            <person name="Wang T."/>
            <person name="Sohn W.M."/>
            <person name="Chang B.C.H."/>
            <person name="Kaur P."/>
            <person name="Weisz D."/>
            <person name="Dudchenko O."/>
            <person name="Aiden E.L."/>
            <person name="Korhonen P.K."/>
            <person name="Gasser R.B."/>
        </authorList>
    </citation>
    <scope>NUCLEOTIDE SEQUENCE [LARGE SCALE GENOMIC DNA]</scope>
    <source>
        <strain evidence="12">Cs-k2</strain>
    </source>
</reference>